<dbReference type="Pfam" id="PF03127">
    <property type="entry name" value="GAT"/>
    <property type="match status" value="1"/>
</dbReference>
<reference evidence="11" key="1">
    <citation type="submission" date="2025-08" db="UniProtKB">
        <authorList>
            <consortium name="Ensembl"/>
        </authorList>
    </citation>
    <scope>IDENTIFICATION</scope>
</reference>
<evidence type="ECO:0000259" key="10">
    <source>
        <dbReference type="PROSITE" id="PS50909"/>
    </source>
</evidence>
<dbReference type="GO" id="GO:0006893">
    <property type="term" value="P:Golgi to plasma membrane transport"/>
    <property type="evidence" value="ECO:0007669"/>
    <property type="project" value="TreeGrafter"/>
</dbReference>
<dbReference type="SUPFAM" id="SSF49348">
    <property type="entry name" value="Clathrin adaptor appendage domain"/>
    <property type="match status" value="1"/>
</dbReference>
<keyword evidence="7" id="KW-0472">Membrane</keyword>
<dbReference type="FunFam" id="1.20.5.170:FF:000023">
    <property type="entry name" value="ADP-ribosylation factor-binding protein GGA3 isoform X1"/>
    <property type="match status" value="1"/>
</dbReference>
<evidence type="ECO:0000256" key="7">
    <source>
        <dbReference type="ARBA" id="ARBA00023136"/>
    </source>
</evidence>
<dbReference type="PROSITE" id="PS50180">
    <property type="entry name" value="GAE"/>
    <property type="match status" value="1"/>
</dbReference>
<evidence type="ECO:0000256" key="1">
    <source>
        <dbReference type="ARBA" id="ARBA00004220"/>
    </source>
</evidence>
<evidence type="ECO:0000256" key="2">
    <source>
        <dbReference type="ARBA" id="ARBA00004555"/>
    </source>
</evidence>
<keyword evidence="6" id="KW-0333">Golgi apparatus</keyword>
<dbReference type="CDD" id="cd14240">
    <property type="entry name" value="GAT_GGA3"/>
    <property type="match status" value="1"/>
</dbReference>
<protein>
    <submittedName>
        <fullName evidence="11">Golgi associated, gamma adaptin ear containing, ARF binding protein 3b</fullName>
    </submittedName>
</protein>
<dbReference type="InterPro" id="IPR004152">
    <property type="entry name" value="GAT_dom"/>
</dbReference>
<dbReference type="Gene3D" id="1.20.58.160">
    <property type="match status" value="1"/>
</dbReference>
<dbReference type="InterPro" id="IPR008152">
    <property type="entry name" value="Clathrin_a/b/g-adaptin_app_Ig"/>
</dbReference>
<evidence type="ECO:0000313" key="12">
    <source>
        <dbReference type="Proteomes" id="UP000694701"/>
    </source>
</evidence>
<dbReference type="SMART" id="SM00809">
    <property type="entry name" value="Alpha_adaptinC2"/>
    <property type="match status" value="1"/>
</dbReference>
<dbReference type="InterPro" id="IPR038425">
    <property type="entry name" value="GAT_sf"/>
</dbReference>
<dbReference type="AlphaFoldDB" id="A0A8C2H2Q2"/>
<sequence length="397" mass="43190">MSVVFSSGLVMSDPELTVDKTLIPSPPTRPKNPVFDNEDMGKLLAELLRSKNPEDLQEANRLIKNMVKEDEARVQKMTKRSNTLEEVNNNVKLLSEMLSQYDRDRSSDADRELIKELYERCDKLRRTAFKLATEAEDNDSSLGDILKANDDLSRVIGSYKRIVEGQADDGDGEDLRPDSAYLILSFHSVSGLSGIAGGTFGVSGGVMGSAAAPLQSINPFVSAAVPGSPAVARAQVVTGSSAPGSPFFQPFSSPSHSLQSMFLLVSSGKVLPVTLYDKDGVRVLMHFAMDCPPGRPDVLVMVVSLLNTAPLPVRSIVLQAAVPKSMRVKLQPPSGAEIAPFNPILPPASITQVMLLANPLKERVRLRYKLTYLLGEHQYSEVGELDQFPPADRWGSL</sequence>
<dbReference type="GO" id="GO:0034394">
    <property type="term" value="P:protein localization to cell surface"/>
    <property type="evidence" value="ECO:0007669"/>
    <property type="project" value="TreeGrafter"/>
</dbReference>
<dbReference type="Proteomes" id="UP000694701">
    <property type="component" value="Unplaced"/>
</dbReference>
<dbReference type="GO" id="GO:0043130">
    <property type="term" value="F:ubiquitin binding"/>
    <property type="evidence" value="ECO:0007669"/>
    <property type="project" value="InterPro"/>
</dbReference>
<keyword evidence="3" id="KW-0813">Transport</keyword>
<evidence type="ECO:0000256" key="5">
    <source>
        <dbReference type="ARBA" id="ARBA00022927"/>
    </source>
</evidence>
<dbReference type="Pfam" id="PF02883">
    <property type="entry name" value="Alpha_adaptinC2"/>
    <property type="match status" value="1"/>
</dbReference>
<dbReference type="InterPro" id="IPR044111">
    <property type="entry name" value="GAT_GGA3"/>
</dbReference>
<dbReference type="InterPro" id="IPR041198">
    <property type="entry name" value="GGA_N-GAT"/>
</dbReference>
<evidence type="ECO:0000313" key="11">
    <source>
        <dbReference type="Ensembl" id="ENSCCRP00020012775.1"/>
    </source>
</evidence>
<evidence type="ECO:0000256" key="8">
    <source>
        <dbReference type="SAM" id="Coils"/>
    </source>
</evidence>
<dbReference type="GO" id="GO:0005802">
    <property type="term" value="C:trans-Golgi network"/>
    <property type="evidence" value="ECO:0007669"/>
    <property type="project" value="InterPro"/>
</dbReference>
<dbReference type="Gene3D" id="2.60.40.1230">
    <property type="match status" value="1"/>
</dbReference>
<dbReference type="GO" id="GO:0035091">
    <property type="term" value="F:phosphatidylinositol binding"/>
    <property type="evidence" value="ECO:0007669"/>
    <property type="project" value="InterPro"/>
</dbReference>
<dbReference type="GO" id="GO:0031267">
    <property type="term" value="F:small GTPase binding"/>
    <property type="evidence" value="ECO:0007669"/>
    <property type="project" value="InterPro"/>
</dbReference>
<keyword evidence="5" id="KW-0653">Protein transport</keyword>
<dbReference type="PROSITE" id="PS50909">
    <property type="entry name" value="GAT"/>
    <property type="match status" value="1"/>
</dbReference>
<dbReference type="InterPro" id="IPR027422">
    <property type="entry name" value="GGA1-3"/>
</dbReference>
<dbReference type="Pfam" id="PF18308">
    <property type="entry name" value="GGA_N-GAT"/>
    <property type="match status" value="1"/>
</dbReference>
<dbReference type="Ensembl" id="ENSCCRT00020014104.1">
    <property type="protein sequence ID" value="ENSCCRP00020012775.1"/>
    <property type="gene ID" value="ENSCCRG00020006341.1"/>
</dbReference>
<dbReference type="Gene3D" id="1.20.5.170">
    <property type="match status" value="1"/>
</dbReference>
<dbReference type="SUPFAM" id="SSF89009">
    <property type="entry name" value="GAT-like domain"/>
    <property type="match status" value="1"/>
</dbReference>
<feature type="domain" description="GAE" evidence="9">
    <location>
        <begin position="268"/>
        <end position="389"/>
    </location>
</feature>
<dbReference type="PANTHER" id="PTHR45905:SF3">
    <property type="entry name" value="ADP-RIBOSYLATION FACTOR-BINDING PROTEIN GGA3"/>
    <property type="match status" value="1"/>
</dbReference>
<feature type="domain" description="GAT" evidence="10">
    <location>
        <begin position="37"/>
        <end position="164"/>
    </location>
</feature>
<organism evidence="11 12">
    <name type="scientific">Cyprinus carpio</name>
    <name type="common">Common carp</name>
    <dbReference type="NCBI Taxonomy" id="7962"/>
    <lineage>
        <taxon>Eukaryota</taxon>
        <taxon>Metazoa</taxon>
        <taxon>Chordata</taxon>
        <taxon>Craniata</taxon>
        <taxon>Vertebrata</taxon>
        <taxon>Euteleostomi</taxon>
        <taxon>Actinopterygii</taxon>
        <taxon>Neopterygii</taxon>
        <taxon>Teleostei</taxon>
        <taxon>Ostariophysi</taxon>
        <taxon>Cypriniformes</taxon>
        <taxon>Cyprinidae</taxon>
        <taxon>Cyprininae</taxon>
        <taxon>Cyprinus</taxon>
    </lineage>
</organism>
<dbReference type="GO" id="GO:0031901">
    <property type="term" value="C:early endosome membrane"/>
    <property type="evidence" value="ECO:0007669"/>
    <property type="project" value="UniProtKB-SubCell"/>
</dbReference>
<dbReference type="InterPro" id="IPR013041">
    <property type="entry name" value="Clathrin_app_Ig-like_sf"/>
</dbReference>
<feature type="coiled-coil region" evidence="8">
    <location>
        <begin position="67"/>
        <end position="104"/>
    </location>
</feature>
<evidence type="ECO:0000259" key="9">
    <source>
        <dbReference type="PROSITE" id="PS50180"/>
    </source>
</evidence>
<keyword evidence="8" id="KW-0175">Coiled coil</keyword>
<dbReference type="GO" id="GO:0006886">
    <property type="term" value="P:intracellular protein transport"/>
    <property type="evidence" value="ECO:0007669"/>
    <property type="project" value="InterPro"/>
</dbReference>
<evidence type="ECO:0000256" key="4">
    <source>
        <dbReference type="ARBA" id="ARBA00022753"/>
    </source>
</evidence>
<dbReference type="PANTHER" id="PTHR45905">
    <property type="entry name" value="GOLGI-LOCALIZED, GAMMA-ADAPTIN EAR CONTAINING, ARF BINDING PROTEIN"/>
    <property type="match status" value="1"/>
</dbReference>
<proteinExistence type="predicted"/>
<comment type="subcellular location">
    <subcellularLocation>
        <location evidence="1">Early endosome membrane</location>
        <topology evidence="1">Peripheral membrane protein</topology>
    </subcellularLocation>
    <subcellularLocation>
        <location evidence="2">Golgi apparatus</location>
    </subcellularLocation>
</comment>
<dbReference type="InterPro" id="IPR008153">
    <property type="entry name" value="GAE_dom"/>
</dbReference>
<keyword evidence="4" id="KW-0967">Endosome</keyword>
<evidence type="ECO:0000256" key="6">
    <source>
        <dbReference type="ARBA" id="ARBA00023034"/>
    </source>
</evidence>
<name>A0A8C2H2Q2_CYPCA</name>
<accession>A0A8C2H2Q2</accession>
<evidence type="ECO:0000256" key="3">
    <source>
        <dbReference type="ARBA" id="ARBA00022448"/>
    </source>
</evidence>